<dbReference type="EMBL" id="MT144041">
    <property type="protein sequence ID" value="QJA47388.1"/>
    <property type="molecule type" value="Genomic_DNA"/>
</dbReference>
<dbReference type="AlphaFoldDB" id="A0A6H1ZIN0"/>
<sequence>MTVNKELVQVKYSMVAGQYGGQLIFPSDWMLADLAPTAFTMPSEADLFDQSSGQKYPIGTQLRENGNLWRYCKAGAAMTAVGFLKGNYFLCPGSAGNSANSGFEGAMAANVVAGATSFTIADTAAAKNEYENATLVIYDDTNSNYQQYTVLGNDASNGTTTTLYIAPPGFNYAVTTTYGITVYRNPYMGIRAMTGGYMSALGYARLSITSAYYFWLVTAGPVSCVTGASTWPGQTQYYRDVCSNTDGSLITWTTGYQRVGYLLSRTASAYGDNFIMLQLDQ</sequence>
<evidence type="ECO:0000313" key="2">
    <source>
        <dbReference type="EMBL" id="QJA64034.1"/>
    </source>
</evidence>
<evidence type="ECO:0000313" key="1">
    <source>
        <dbReference type="EMBL" id="QJA47388.1"/>
    </source>
</evidence>
<reference evidence="1" key="1">
    <citation type="submission" date="2020-03" db="EMBL/GenBank/DDBJ databases">
        <title>The deep terrestrial virosphere.</title>
        <authorList>
            <person name="Holmfeldt K."/>
            <person name="Nilsson E."/>
            <person name="Simone D."/>
            <person name="Lopez-Fernandez M."/>
            <person name="Wu X."/>
            <person name="de Brujin I."/>
            <person name="Lundin D."/>
            <person name="Andersson A."/>
            <person name="Bertilsson S."/>
            <person name="Dopson M."/>
        </authorList>
    </citation>
    <scope>NUCLEOTIDE SEQUENCE</scope>
    <source>
        <strain evidence="3">MM415A00315</strain>
        <strain evidence="2">MM415B00552</strain>
        <strain evidence="1">TM448A00662</strain>
    </source>
</reference>
<organism evidence="1">
    <name type="scientific">viral metagenome</name>
    <dbReference type="NCBI Taxonomy" id="1070528"/>
    <lineage>
        <taxon>unclassified sequences</taxon>
        <taxon>metagenomes</taxon>
        <taxon>organismal metagenomes</taxon>
    </lineage>
</organism>
<gene>
    <name evidence="3" type="ORF">MM415A00315_0022</name>
    <name evidence="2" type="ORF">MM415B00552_0024</name>
    <name evidence="1" type="ORF">TM448A00662_0010</name>
</gene>
<proteinExistence type="predicted"/>
<evidence type="ECO:0000313" key="3">
    <source>
        <dbReference type="EMBL" id="QJA83097.1"/>
    </source>
</evidence>
<dbReference type="EMBL" id="MT141511">
    <property type="protein sequence ID" value="QJA64034.1"/>
    <property type="molecule type" value="Genomic_DNA"/>
</dbReference>
<protein>
    <submittedName>
        <fullName evidence="1">Uncharacterized protein</fullName>
    </submittedName>
</protein>
<accession>A0A6H1ZIN0</accession>
<name>A0A6H1ZIN0_9ZZZZ</name>
<dbReference type="EMBL" id="MT142503">
    <property type="protein sequence ID" value="QJA83097.1"/>
    <property type="molecule type" value="Genomic_DNA"/>
</dbReference>